<keyword evidence="2" id="KW-1185">Reference proteome</keyword>
<name>A0ABT6PP94_9PSEU</name>
<dbReference type="Proteomes" id="UP001237595">
    <property type="component" value="Unassembled WGS sequence"/>
</dbReference>
<protein>
    <submittedName>
        <fullName evidence="1">M50 family metallopeptidase</fullName>
    </submittedName>
</protein>
<accession>A0ABT6PP94</accession>
<organism evidence="1 2">
    <name type="scientific">Saccharopolyspora ipomoeae</name>
    <dbReference type="NCBI Taxonomy" id="3042027"/>
    <lineage>
        <taxon>Bacteria</taxon>
        <taxon>Bacillati</taxon>
        <taxon>Actinomycetota</taxon>
        <taxon>Actinomycetes</taxon>
        <taxon>Pseudonocardiales</taxon>
        <taxon>Pseudonocardiaceae</taxon>
        <taxon>Saccharopolyspora</taxon>
    </lineage>
</organism>
<proteinExistence type="predicted"/>
<dbReference type="InterPro" id="IPR049500">
    <property type="entry name" value="Peptidase_M50B-like"/>
</dbReference>
<evidence type="ECO:0000313" key="2">
    <source>
        <dbReference type="Proteomes" id="UP001237595"/>
    </source>
</evidence>
<reference evidence="1 2" key="1">
    <citation type="submission" date="2023-04" db="EMBL/GenBank/DDBJ databases">
        <title>Draft genome sequence of Saccharopolyspora sp. TS4A08 isolated from sweet potato rhizospheric soil.</title>
        <authorList>
            <person name="Suksaard P."/>
            <person name="Duangmal K."/>
        </authorList>
    </citation>
    <scope>NUCLEOTIDE SEQUENCE [LARGE SCALE GENOMIC DNA]</scope>
    <source>
        <strain evidence="1 2">TS4A08</strain>
    </source>
</reference>
<dbReference type="EMBL" id="JASAOF010000007">
    <property type="protein sequence ID" value="MDI2029839.1"/>
    <property type="molecule type" value="Genomic_DNA"/>
</dbReference>
<dbReference type="Gene3D" id="1.20.58.760">
    <property type="entry name" value="Peptidase M41"/>
    <property type="match status" value="1"/>
</dbReference>
<dbReference type="Pfam" id="PF13398">
    <property type="entry name" value="Peptidase_M50B"/>
    <property type="match status" value="1"/>
</dbReference>
<dbReference type="SUPFAM" id="SSF140990">
    <property type="entry name" value="FtsH protease domain-like"/>
    <property type="match status" value="1"/>
</dbReference>
<sequence length="154" mass="17187">MSHYDPSNTDLDPDLLRIAAHEAGHAIVGVLNGGEVHEIKIYPASEGYAGVTRIKFADELLNELLIGLCAGHEAETLWSMRHLGYSRSKAFRSTKDGCHTDMALVRKYRRRDDNALTETAARGRAHSLLIQHWPRVERLTDRLACARRLTTAGV</sequence>
<gene>
    <name evidence="1" type="ORF">QFW96_14505</name>
</gene>
<comment type="caution">
    <text evidence="1">The sequence shown here is derived from an EMBL/GenBank/DDBJ whole genome shotgun (WGS) entry which is preliminary data.</text>
</comment>
<evidence type="ECO:0000313" key="1">
    <source>
        <dbReference type="EMBL" id="MDI2029839.1"/>
    </source>
</evidence>
<dbReference type="RefSeq" id="WP_281456143.1">
    <property type="nucleotide sequence ID" value="NZ_JASAOF010000007.1"/>
</dbReference>
<dbReference type="InterPro" id="IPR037219">
    <property type="entry name" value="Peptidase_M41-like"/>
</dbReference>